<keyword evidence="3" id="KW-0539">Nucleus</keyword>
<dbReference type="AlphaFoldDB" id="A0A8S3J3Q0"/>
<dbReference type="Pfam" id="PF17903">
    <property type="entry name" value="KH_KRR1_1st"/>
    <property type="match status" value="1"/>
</dbReference>
<dbReference type="GO" id="GO:0042254">
    <property type="term" value="P:ribosome biogenesis"/>
    <property type="evidence" value="ECO:0007669"/>
    <property type="project" value="UniProtKB-ARBA"/>
</dbReference>
<gene>
    <name evidence="6" type="ORF">SMN809_LOCUS78099</name>
</gene>
<evidence type="ECO:0000313" key="7">
    <source>
        <dbReference type="Proteomes" id="UP000676336"/>
    </source>
</evidence>
<dbReference type="InterPro" id="IPR055212">
    <property type="entry name" value="KH-I_PNO1_first"/>
</dbReference>
<evidence type="ECO:0000256" key="3">
    <source>
        <dbReference type="ARBA" id="ARBA00023242"/>
    </source>
</evidence>
<evidence type="ECO:0000313" key="6">
    <source>
        <dbReference type="EMBL" id="CAF5210177.1"/>
    </source>
</evidence>
<dbReference type="Proteomes" id="UP000676336">
    <property type="component" value="Unassembled WGS sequence"/>
</dbReference>
<feature type="domain" description="KRR1 small subunit processome component first KH" evidence="5">
    <location>
        <begin position="58"/>
        <end position="128"/>
    </location>
</feature>
<name>A0A8S3J3Q0_9BILA</name>
<dbReference type="GO" id="GO:0005730">
    <property type="term" value="C:nucleolus"/>
    <property type="evidence" value="ECO:0007669"/>
    <property type="project" value="UniProtKB-SubCell"/>
</dbReference>
<dbReference type="PANTHER" id="PTHR12826">
    <property type="entry name" value="RIBONUCLEASE Y"/>
    <property type="match status" value="1"/>
</dbReference>
<dbReference type="Gene3D" id="3.30.1370.10">
    <property type="entry name" value="K Homology domain, type 1"/>
    <property type="match status" value="1"/>
</dbReference>
<proteinExistence type="predicted"/>
<organism evidence="6 7">
    <name type="scientific">Rotaria magnacalcarata</name>
    <dbReference type="NCBI Taxonomy" id="392030"/>
    <lineage>
        <taxon>Eukaryota</taxon>
        <taxon>Metazoa</taxon>
        <taxon>Spiralia</taxon>
        <taxon>Gnathifera</taxon>
        <taxon>Rotifera</taxon>
        <taxon>Eurotatoria</taxon>
        <taxon>Bdelloidea</taxon>
        <taxon>Philodinida</taxon>
        <taxon>Philodinidae</taxon>
        <taxon>Rotaria</taxon>
    </lineage>
</organism>
<keyword evidence="2" id="KW-0694">RNA-binding</keyword>
<dbReference type="EMBL" id="CAJOBI010338997">
    <property type="protein sequence ID" value="CAF5210177.1"/>
    <property type="molecule type" value="Genomic_DNA"/>
</dbReference>
<evidence type="ECO:0000259" key="5">
    <source>
        <dbReference type="Pfam" id="PF17903"/>
    </source>
</evidence>
<evidence type="ECO:0000256" key="4">
    <source>
        <dbReference type="SAM" id="MobiDB-lite"/>
    </source>
</evidence>
<dbReference type="FunFam" id="3.30.1370.10:FF:000048">
    <property type="entry name" value="RNA-binding protein PNO1 isoform X2"/>
    <property type="match status" value="1"/>
</dbReference>
<dbReference type="CDD" id="cd22391">
    <property type="entry name" value="KH-I_PNO1_rpt1"/>
    <property type="match status" value="1"/>
</dbReference>
<protein>
    <recommendedName>
        <fullName evidence="5">KRR1 small subunit processome component first KH domain-containing protein</fullName>
    </recommendedName>
</protein>
<accession>A0A8S3J3Q0</accession>
<dbReference type="PANTHER" id="PTHR12826:SF13">
    <property type="entry name" value="RNA-BINDING PROTEIN PNO1"/>
    <property type="match status" value="1"/>
</dbReference>
<feature type="non-terminal residue" evidence="6">
    <location>
        <position position="1"/>
    </location>
</feature>
<sequence>MSTADEFIEPRSNRKRKRETNEGENPSMDTEQTRTAQFPQINAAELKDDTDSFRKVPIPAHRYTPLKDQWMKLYSPIVEYLHLQIRFNLKTRCVEIKTSDQTEDIQALQKAADFIKAFALGFDVEDALALIRLDDL</sequence>
<reference evidence="6" key="1">
    <citation type="submission" date="2021-02" db="EMBL/GenBank/DDBJ databases">
        <authorList>
            <person name="Nowell W R."/>
        </authorList>
    </citation>
    <scope>NUCLEOTIDE SEQUENCE</scope>
</reference>
<dbReference type="InterPro" id="IPR036612">
    <property type="entry name" value="KH_dom_type_1_sf"/>
</dbReference>
<feature type="compositionally biased region" description="Polar residues" evidence="4">
    <location>
        <begin position="23"/>
        <end position="37"/>
    </location>
</feature>
<comment type="caution">
    <text evidence="6">The sequence shown here is derived from an EMBL/GenBank/DDBJ whole genome shotgun (WGS) entry which is preliminary data.</text>
</comment>
<evidence type="ECO:0000256" key="1">
    <source>
        <dbReference type="ARBA" id="ARBA00004604"/>
    </source>
</evidence>
<comment type="subcellular location">
    <subcellularLocation>
        <location evidence="1">Nucleus</location>
        <location evidence="1">Nucleolus</location>
    </subcellularLocation>
</comment>
<dbReference type="GO" id="GO:0003723">
    <property type="term" value="F:RNA binding"/>
    <property type="evidence" value="ECO:0007669"/>
    <property type="project" value="UniProtKB-KW"/>
</dbReference>
<dbReference type="InterPro" id="IPR041174">
    <property type="entry name" value="KRR1-like_KH1"/>
</dbReference>
<evidence type="ECO:0000256" key="2">
    <source>
        <dbReference type="ARBA" id="ARBA00022884"/>
    </source>
</evidence>
<feature type="region of interest" description="Disordered" evidence="4">
    <location>
        <begin position="1"/>
        <end position="37"/>
    </location>
</feature>